<dbReference type="PANTHER" id="PTHR10644">
    <property type="entry name" value="DNA REPAIR/RNA PROCESSING CPSF FAMILY"/>
    <property type="match status" value="1"/>
</dbReference>
<dbReference type="GO" id="GO:0005634">
    <property type="term" value="C:nucleus"/>
    <property type="evidence" value="ECO:0007669"/>
    <property type="project" value="UniProtKB-SubCell"/>
</dbReference>
<dbReference type="InterPro" id="IPR050358">
    <property type="entry name" value="RSE1/DDB1/CFT1"/>
</dbReference>
<dbReference type="Pfam" id="PF23726">
    <property type="entry name" value="Beta-prop_RSE1_2nd"/>
    <property type="match status" value="2"/>
</dbReference>
<protein>
    <submittedName>
        <fullName evidence="6">DNA damage-binding protein 1</fullName>
    </submittedName>
</protein>
<comment type="caution">
    <text evidence="6">The sequence shown here is derived from an EMBL/GenBank/DDBJ whole genome shotgun (WGS) entry which is preliminary data.</text>
</comment>
<dbReference type="AlphaFoldDB" id="A0A6A3C8D5"/>
<accession>A0A6A3C8D5</accession>
<dbReference type="InterPro" id="IPR018846">
    <property type="entry name" value="Beta-prop_RSE1/DDB1/CPSF1_1st"/>
</dbReference>
<dbReference type="Gene3D" id="2.130.10.10">
    <property type="entry name" value="YVTN repeat-like/Quinoprotein amine dehydrogenase"/>
    <property type="match status" value="5"/>
</dbReference>
<keyword evidence="2" id="KW-0539">Nucleus</keyword>
<dbReference type="InterPro" id="IPR015943">
    <property type="entry name" value="WD40/YVTN_repeat-like_dom_sf"/>
</dbReference>
<dbReference type="Pfam" id="PF10433">
    <property type="entry name" value="Beta-prop_RSE1_1st"/>
    <property type="match status" value="2"/>
</dbReference>
<dbReference type="InterPro" id="IPR004871">
    <property type="entry name" value="RSE1/DDB1/CPSF1_C"/>
</dbReference>
<feature type="domain" description="RSE1/DDB1/CPSF1 first beta-propeller" evidence="4">
    <location>
        <begin position="17"/>
        <end position="71"/>
    </location>
</feature>
<feature type="domain" description="RSE1/DDB1/CPSF1 first beta-propeller" evidence="4">
    <location>
        <begin position="143"/>
        <end position="253"/>
    </location>
</feature>
<evidence type="ECO:0000259" key="4">
    <source>
        <dbReference type="Pfam" id="PF10433"/>
    </source>
</evidence>
<evidence type="ECO:0000256" key="2">
    <source>
        <dbReference type="ARBA" id="ARBA00023242"/>
    </source>
</evidence>
<evidence type="ECO:0000313" key="7">
    <source>
        <dbReference type="Proteomes" id="UP000436088"/>
    </source>
</evidence>
<dbReference type="GO" id="GO:0003676">
    <property type="term" value="F:nucleic acid binding"/>
    <property type="evidence" value="ECO:0007669"/>
    <property type="project" value="InterPro"/>
</dbReference>
<dbReference type="Pfam" id="PF03178">
    <property type="entry name" value="CPSF_A"/>
    <property type="match status" value="1"/>
</dbReference>
<feature type="domain" description="RSE1/DDB1/CPSF1 second beta-propeller" evidence="5">
    <location>
        <begin position="397"/>
        <end position="484"/>
    </location>
</feature>
<keyword evidence="7" id="KW-1185">Reference proteome</keyword>
<evidence type="ECO:0000259" key="5">
    <source>
        <dbReference type="Pfam" id="PF23726"/>
    </source>
</evidence>
<reference evidence="6" key="1">
    <citation type="submission" date="2019-09" db="EMBL/GenBank/DDBJ databases">
        <title>Draft genome information of white flower Hibiscus syriacus.</title>
        <authorList>
            <person name="Kim Y.-M."/>
        </authorList>
    </citation>
    <scope>NUCLEOTIDE SEQUENCE [LARGE SCALE GENOMIC DNA]</scope>
    <source>
        <strain evidence="6">YM2019G1</strain>
    </source>
</reference>
<gene>
    <name evidence="6" type="ORF">F3Y22_tig00009942pilonHSYRG00296</name>
</gene>
<name>A0A6A3C8D5_HIBSY</name>
<feature type="domain" description="RSE1/DDB1/CPSF1 second beta-propeller" evidence="5">
    <location>
        <begin position="261"/>
        <end position="396"/>
    </location>
</feature>
<evidence type="ECO:0000256" key="1">
    <source>
        <dbReference type="ARBA" id="ARBA00004123"/>
    </source>
</evidence>
<proteinExistence type="predicted"/>
<sequence>MSVWNYVVTAHKPTNATHSCVGNFTSPQELNLIVARCTRIEISLLTQQGLQPMLDVPIYGRIATLELFRPHVNRIGRPTDNGQIGIIDPYCRLIGLHLYDGLFKVISFDNKGQLKEAFNSSKGVEAHQDGDAQQEDFVEGPWSQNNLDNGADLLIPVPPPLCGVLFIGEETVVYCNANTFKAIPIKPSITKAYGRVDADGSRYLLGNHAGLLHLLVITHEKEKVTGLKIELLGETSIASTISYLDNAFIFIGSIRNGIGINEQASVELQGVKGMWSLRSSTDDPFDTFLVFSFISETRILAMNLEDELVETEIDGFNSQVQTLFCHDAVYNQLLQVTSSSVRLVSSISRELRDEWNAPSGYSINVATANATQILLATGGGHLVYLEIGDGKLTEAKHAQLDGELTDRKKVSLGTQPITLRTFSSKNSTHVFAASDRPTVIYSSSKKLLYSNVNLKEVSHMCPFNSAAFPDSLAIAKEELIIGTIDDIQKLHIRTIPLGEHARRICHQEQSRTFAICSLKNQSSADESEMHLIRLIDDQTFDFISTYPLDTFEYGCSKLSCSFSDDINGAVYSLNAFNGKLLAAINQKIQLYKWMLREDGTREVQSECGHHGHILALYVQTHGDFISVCDLMKSISLLIYKHEEGAIEERARDYNANWMSAVEILDDDIYLGAENNFNLFTVRKNSEGTTDEERGRLEVVGEYHLGEFVNRFRHGSLVMRSPDSDVGQIPTVIFGTVNGVIGVVASLPHEQYIFLEKLQSSLKKRTAEANNFLDGDLIESFLDLSRGKMEEISKAVNVSVEELSKRVEELTRLH</sequence>
<feature type="domain" description="RSE1/DDB1/CPSF1 C-terminal" evidence="3">
    <location>
        <begin position="510"/>
        <end position="765"/>
    </location>
</feature>
<comment type="subcellular location">
    <subcellularLocation>
        <location evidence="1">Nucleus</location>
    </subcellularLocation>
</comment>
<dbReference type="Proteomes" id="UP000436088">
    <property type="component" value="Unassembled WGS sequence"/>
</dbReference>
<dbReference type="EMBL" id="VEPZ02000454">
    <property type="protein sequence ID" value="KAE8724797.1"/>
    <property type="molecule type" value="Genomic_DNA"/>
</dbReference>
<dbReference type="InterPro" id="IPR058543">
    <property type="entry name" value="Beta-prop_RSE1/DDB1/CPSF1_2nd"/>
</dbReference>
<evidence type="ECO:0000259" key="3">
    <source>
        <dbReference type="Pfam" id="PF03178"/>
    </source>
</evidence>
<evidence type="ECO:0000313" key="6">
    <source>
        <dbReference type="EMBL" id="KAE8724797.1"/>
    </source>
</evidence>
<organism evidence="6 7">
    <name type="scientific">Hibiscus syriacus</name>
    <name type="common">Rose of Sharon</name>
    <dbReference type="NCBI Taxonomy" id="106335"/>
    <lineage>
        <taxon>Eukaryota</taxon>
        <taxon>Viridiplantae</taxon>
        <taxon>Streptophyta</taxon>
        <taxon>Embryophyta</taxon>
        <taxon>Tracheophyta</taxon>
        <taxon>Spermatophyta</taxon>
        <taxon>Magnoliopsida</taxon>
        <taxon>eudicotyledons</taxon>
        <taxon>Gunneridae</taxon>
        <taxon>Pentapetalae</taxon>
        <taxon>rosids</taxon>
        <taxon>malvids</taxon>
        <taxon>Malvales</taxon>
        <taxon>Malvaceae</taxon>
        <taxon>Malvoideae</taxon>
        <taxon>Hibiscus</taxon>
    </lineage>
</organism>